<evidence type="ECO:0000256" key="5">
    <source>
        <dbReference type="ARBA" id="ARBA00023242"/>
    </source>
</evidence>
<evidence type="ECO:0000313" key="8">
    <source>
        <dbReference type="Proteomes" id="UP001153636"/>
    </source>
</evidence>
<evidence type="ECO:0000256" key="1">
    <source>
        <dbReference type="ARBA" id="ARBA00004123"/>
    </source>
</evidence>
<dbReference type="SUPFAM" id="SSF140996">
    <property type="entry name" value="Hermes dimerisation domain"/>
    <property type="match status" value="1"/>
</dbReference>
<evidence type="ECO:0000313" key="7">
    <source>
        <dbReference type="EMBL" id="CAH1114809.1"/>
    </source>
</evidence>
<proteinExistence type="predicted"/>
<evidence type="ECO:0000256" key="2">
    <source>
        <dbReference type="ARBA" id="ARBA00022723"/>
    </source>
</evidence>
<dbReference type="InterPro" id="IPR052035">
    <property type="entry name" value="ZnF_BED_domain_contain"/>
</dbReference>
<gene>
    <name evidence="7" type="ORF">PSYICH_LOCUS14183</name>
</gene>
<dbReference type="PANTHER" id="PTHR46481">
    <property type="entry name" value="ZINC FINGER BED DOMAIN-CONTAINING PROTEIN 4"/>
    <property type="match status" value="1"/>
</dbReference>
<protein>
    <submittedName>
        <fullName evidence="7">Uncharacterized protein</fullName>
    </submittedName>
</protein>
<feature type="region of interest" description="Disordered" evidence="6">
    <location>
        <begin position="16"/>
        <end position="70"/>
    </location>
</feature>
<keyword evidence="5" id="KW-0539">Nucleus</keyword>
<feature type="compositionally biased region" description="Polar residues" evidence="6">
    <location>
        <begin position="29"/>
        <end position="44"/>
    </location>
</feature>
<accession>A0A9P0DAG1</accession>
<feature type="compositionally biased region" description="Basic and acidic residues" evidence="6">
    <location>
        <begin position="18"/>
        <end position="28"/>
    </location>
</feature>
<dbReference type="PANTHER" id="PTHR46481:SF10">
    <property type="entry name" value="ZINC FINGER BED DOMAIN-CONTAINING PROTEIN 39"/>
    <property type="match status" value="1"/>
</dbReference>
<dbReference type="AlphaFoldDB" id="A0A9P0DAG1"/>
<keyword evidence="2" id="KW-0479">Metal-binding</keyword>
<evidence type="ECO:0000256" key="3">
    <source>
        <dbReference type="ARBA" id="ARBA00022771"/>
    </source>
</evidence>
<sequence>MRIQFSSAKRKHPLVRLNYEDSTIKGTKDVSSSQIPTENNTAVRPSTSTSPSSQNTEARPLRTIKQKPSQAKLPFMPKTINIHTKSKLDKCLMDIFTKDMQPFTIVEDQGFRNFVQMLNPSYQLPSRKYVSNTLLPAIYEEK</sequence>
<keyword evidence="4" id="KW-0862">Zinc</keyword>
<comment type="subcellular location">
    <subcellularLocation>
        <location evidence="1">Nucleus</location>
    </subcellularLocation>
</comment>
<organism evidence="7 8">
    <name type="scientific">Psylliodes chrysocephalus</name>
    <dbReference type="NCBI Taxonomy" id="3402493"/>
    <lineage>
        <taxon>Eukaryota</taxon>
        <taxon>Metazoa</taxon>
        <taxon>Ecdysozoa</taxon>
        <taxon>Arthropoda</taxon>
        <taxon>Hexapoda</taxon>
        <taxon>Insecta</taxon>
        <taxon>Pterygota</taxon>
        <taxon>Neoptera</taxon>
        <taxon>Endopterygota</taxon>
        <taxon>Coleoptera</taxon>
        <taxon>Polyphaga</taxon>
        <taxon>Cucujiformia</taxon>
        <taxon>Chrysomeloidea</taxon>
        <taxon>Chrysomelidae</taxon>
        <taxon>Galerucinae</taxon>
        <taxon>Alticini</taxon>
        <taxon>Psylliodes</taxon>
    </lineage>
</organism>
<dbReference type="EMBL" id="OV651820">
    <property type="protein sequence ID" value="CAH1114809.1"/>
    <property type="molecule type" value="Genomic_DNA"/>
</dbReference>
<keyword evidence="8" id="KW-1185">Reference proteome</keyword>
<dbReference type="GO" id="GO:0005634">
    <property type="term" value="C:nucleus"/>
    <property type="evidence" value="ECO:0007669"/>
    <property type="project" value="UniProtKB-SubCell"/>
</dbReference>
<dbReference type="GO" id="GO:0008270">
    <property type="term" value="F:zinc ion binding"/>
    <property type="evidence" value="ECO:0007669"/>
    <property type="project" value="UniProtKB-KW"/>
</dbReference>
<dbReference type="Gene3D" id="1.10.10.1070">
    <property type="entry name" value="Zinc finger, BED domain-containing"/>
    <property type="match status" value="1"/>
</dbReference>
<name>A0A9P0DAG1_9CUCU</name>
<evidence type="ECO:0000256" key="4">
    <source>
        <dbReference type="ARBA" id="ARBA00022833"/>
    </source>
</evidence>
<dbReference type="Proteomes" id="UP001153636">
    <property type="component" value="Chromosome 8"/>
</dbReference>
<reference evidence="7" key="1">
    <citation type="submission" date="2022-01" db="EMBL/GenBank/DDBJ databases">
        <authorList>
            <person name="King R."/>
        </authorList>
    </citation>
    <scope>NUCLEOTIDE SEQUENCE</scope>
</reference>
<evidence type="ECO:0000256" key="6">
    <source>
        <dbReference type="SAM" id="MobiDB-lite"/>
    </source>
</evidence>
<keyword evidence="3" id="KW-0863">Zinc-finger</keyword>
<dbReference type="OrthoDB" id="6775940at2759"/>